<feature type="compositionally biased region" description="Low complexity" evidence="1">
    <location>
        <begin position="52"/>
        <end position="61"/>
    </location>
</feature>
<proteinExistence type="predicted"/>
<comment type="caution">
    <text evidence="2">The sequence shown here is derived from an EMBL/GenBank/DDBJ whole genome shotgun (WGS) entry which is preliminary data.</text>
</comment>
<gene>
    <name evidence="2" type="ORF">PG991_000592</name>
</gene>
<feature type="region of interest" description="Disordered" evidence="1">
    <location>
        <begin position="283"/>
        <end position="342"/>
    </location>
</feature>
<feature type="region of interest" description="Disordered" evidence="1">
    <location>
        <begin position="1"/>
        <end position="137"/>
    </location>
</feature>
<keyword evidence="3" id="KW-1185">Reference proteome</keyword>
<dbReference type="Proteomes" id="UP001396898">
    <property type="component" value="Unassembled WGS sequence"/>
</dbReference>
<feature type="compositionally biased region" description="Basic and acidic residues" evidence="1">
    <location>
        <begin position="39"/>
        <end position="50"/>
    </location>
</feature>
<reference evidence="2 3" key="1">
    <citation type="submission" date="2023-01" db="EMBL/GenBank/DDBJ databases">
        <title>Analysis of 21 Apiospora genomes using comparative genomics revels a genus with tremendous synthesis potential of carbohydrate active enzymes and secondary metabolites.</title>
        <authorList>
            <person name="Sorensen T."/>
        </authorList>
    </citation>
    <scope>NUCLEOTIDE SEQUENCE [LARGE SCALE GENOMIC DNA]</scope>
    <source>
        <strain evidence="2 3">CBS 20057</strain>
    </source>
</reference>
<evidence type="ECO:0008006" key="4">
    <source>
        <dbReference type="Google" id="ProtNLM"/>
    </source>
</evidence>
<name>A0ABR1SSE3_9PEZI</name>
<protein>
    <recommendedName>
        <fullName evidence="4">Rrn9 domain-containing protein</fullName>
    </recommendedName>
</protein>
<feature type="region of interest" description="Disordered" evidence="1">
    <location>
        <begin position="222"/>
        <end position="259"/>
    </location>
</feature>
<accession>A0ABR1SSE3</accession>
<feature type="compositionally biased region" description="Basic and acidic residues" evidence="1">
    <location>
        <begin position="332"/>
        <end position="342"/>
    </location>
</feature>
<feature type="compositionally biased region" description="Basic residues" evidence="1">
    <location>
        <begin position="289"/>
        <end position="302"/>
    </location>
</feature>
<evidence type="ECO:0000313" key="2">
    <source>
        <dbReference type="EMBL" id="KAK8037246.1"/>
    </source>
</evidence>
<sequence>MVMNGFGENVLSSGRSQKDQIKTAAVPNLDENVSGGKTSDSDRPLMDRRRAAAAPKPTTAPIEDNGLDSDRPVAAPVQGPKAAATPAPTPSPAPVQATGQTTSDPAAVNASDDNMSDSDRPPVTLDRKNISSERWQQLTPVQRRDMLIDMHDADEFDSVIYSKANESSQPKSMFYDIPPHALRATPSSRPMPKVSAHINPWTHWTHARTPEWHAQKQAEINARGNRKDPQTFGQAARRLAQGKTRQGHLPSYRKQELPDRVKTNPSWMAALAELGKLTEAYHADQRAKAQQRKKRAKGKGKARTLDDDGDVEMISPGSGGDGAVQQRPTEFVLHRGDWTEVE</sequence>
<feature type="compositionally biased region" description="Basic and acidic residues" evidence="1">
    <location>
        <begin position="117"/>
        <end position="131"/>
    </location>
</feature>
<evidence type="ECO:0000256" key="1">
    <source>
        <dbReference type="SAM" id="MobiDB-lite"/>
    </source>
</evidence>
<organism evidence="2 3">
    <name type="scientific">Apiospora marii</name>
    <dbReference type="NCBI Taxonomy" id="335849"/>
    <lineage>
        <taxon>Eukaryota</taxon>
        <taxon>Fungi</taxon>
        <taxon>Dikarya</taxon>
        <taxon>Ascomycota</taxon>
        <taxon>Pezizomycotina</taxon>
        <taxon>Sordariomycetes</taxon>
        <taxon>Xylariomycetidae</taxon>
        <taxon>Amphisphaeriales</taxon>
        <taxon>Apiosporaceae</taxon>
        <taxon>Apiospora</taxon>
    </lineage>
</organism>
<evidence type="ECO:0000313" key="3">
    <source>
        <dbReference type="Proteomes" id="UP001396898"/>
    </source>
</evidence>
<dbReference type="EMBL" id="JAQQWI010000002">
    <property type="protein sequence ID" value="KAK8037246.1"/>
    <property type="molecule type" value="Genomic_DNA"/>
</dbReference>